<dbReference type="HOGENOM" id="CLU_057550_0_0_1"/>
<feature type="compositionally biased region" description="Polar residues" evidence="1">
    <location>
        <begin position="229"/>
        <end position="241"/>
    </location>
</feature>
<feature type="region of interest" description="Disordered" evidence="1">
    <location>
        <begin position="316"/>
        <end position="350"/>
    </location>
</feature>
<feature type="compositionally biased region" description="Low complexity" evidence="1">
    <location>
        <begin position="142"/>
        <end position="151"/>
    </location>
</feature>
<dbReference type="Proteomes" id="UP000030669">
    <property type="component" value="Unassembled WGS sequence"/>
</dbReference>
<evidence type="ECO:0000313" key="2">
    <source>
        <dbReference type="EMBL" id="EPQ56517.1"/>
    </source>
</evidence>
<accession>S7QB22</accession>
<sequence length="400" mass="43165">MSRSATPALSYTSSCSSTTTLITLASDRSLPLPPPPTTNDLPPAERARLMRSTRKIGALLGTTPHFADADPYTPYPCYPYNHAHSRSASSTSLLPIGPAARLRDEEERARLQEKRRRRQGSVFEVVSGDLASFEVVPRRSVDSVSSASTESKGNGKVKRQPRPLVLCLETRAVEAHGEEDVFSLPCTPTTATVLGESIKISTPLPGATPLSPLSPNHSSSPHSRIPATPHSSRFSTFTSGSPLVFAPVTTPDTPRPHFTKSSSAPMTPLTPRCYSSSSPSPSPKTPSPTLNTRRKKMAKLAKQFGENVPPELVFHSHAQSHSPSHSHSSSQPQATPKPAPAQEKTRRRRSMSVDFAFEVATGTGTVVGKGVAFSGGENWVGEWNRDIRDVQKGLRALRVR</sequence>
<dbReference type="KEGG" id="gtr:GLOTRDRAFT_138229"/>
<proteinExistence type="predicted"/>
<gene>
    <name evidence="2" type="ORF">GLOTRDRAFT_138229</name>
</gene>
<feature type="region of interest" description="Disordered" evidence="1">
    <location>
        <begin position="137"/>
        <end position="158"/>
    </location>
</feature>
<feature type="region of interest" description="Disordered" evidence="1">
    <location>
        <begin position="205"/>
        <end position="293"/>
    </location>
</feature>
<evidence type="ECO:0000256" key="1">
    <source>
        <dbReference type="SAM" id="MobiDB-lite"/>
    </source>
</evidence>
<keyword evidence="3" id="KW-1185">Reference proteome</keyword>
<dbReference type="eggNOG" id="ENOG502T2JF">
    <property type="taxonomic scope" value="Eukaryota"/>
</dbReference>
<feature type="compositionally biased region" description="Low complexity" evidence="1">
    <location>
        <begin position="316"/>
        <end position="342"/>
    </location>
</feature>
<reference evidence="2 3" key="1">
    <citation type="journal article" date="2012" name="Science">
        <title>The Paleozoic origin of enzymatic lignin decomposition reconstructed from 31 fungal genomes.</title>
        <authorList>
            <person name="Floudas D."/>
            <person name="Binder M."/>
            <person name="Riley R."/>
            <person name="Barry K."/>
            <person name="Blanchette R.A."/>
            <person name="Henrissat B."/>
            <person name="Martinez A.T."/>
            <person name="Otillar R."/>
            <person name="Spatafora J.W."/>
            <person name="Yadav J.S."/>
            <person name="Aerts A."/>
            <person name="Benoit I."/>
            <person name="Boyd A."/>
            <person name="Carlson A."/>
            <person name="Copeland A."/>
            <person name="Coutinho P.M."/>
            <person name="de Vries R.P."/>
            <person name="Ferreira P."/>
            <person name="Findley K."/>
            <person name="Foster B."/>
            <person name="Gaskell J."/>
            <person name="Glotzer D."/>
            <person name="Gorecki P."/>
            <person name="Heitman J."/>
            <person name="Hesse C."/>
            <person name="Hori C."/>
            <person name="Igarashi K."/>
            <person name="Jurgens J.A."/>
            <person name="Kallen N."/>
            <person name="Kersten P."/>
            <person name="Kohler A."/>
            <person name="Kuees U."/>
            <person name="Kumar T.K.A."/>
            <person name="Kuo A."/>
            <person name="LaButti K."/>
            <person name="Larrondo L.F."/>
            <person name="Lindquist E."/>
            <person name="Ling A."/>
            <person name="Lombard V."/>
            <person name="Lucas S."/>
            <person name="Lundell T."/>
            <person name="Martin R."/>
            <person name="McLaughlin D.J."/>
            <person name="Morgenstern I."/>
            <person name="Morin E."/>
            <person name="Murat C."/>
            <person name="Nagy L.G."/>
            <person name="Nolan M."/>
            <person name="Ohm R.A."/>
            <person name="Patyshakuliyeva A."/>
            <person name="Rokas A."/>
            <person name="Ruiz-Duenas F.J."/>
            <person name="Sabat G."/>
            <person name="Salamov A."/>
            <person name="Samejima M."/>
            <person name="Schmutz J."/>
            <person name="Slot J.C."/>
            <person name="St John F."/>
            <person name="Stenlid J."/>
            <person name="Sun H."/>
            <person name="Sun S."/>
            <person name="Syed K."/>
            <person name="Tsang A."/>
            <person name="Wiebenga A."/>
            <person name="Young D."/>
            <person name="Pisabarro A."/>
            <person name="Eastwood D.C."/>
            <person name="Martin F."/>
            <person name="Cullen D."/>
            <person name="Grigoriev I.V."/>
            <person name="Hibbett D.S."/>
        </authorList>
    </citation>
    <scope>NUCLEOTIDE SEQUENCE [LARGE SCALE GENOMIC DNA]</scope>
    <source>
        <strain evidence="2 3">ATCC 11539</strain>
    </source>
</reference>
<dbReference type="RefSeq" id="XP_007865234.1">
    <property type="nucleotide sequence ID" value="XM_007867043.1"/>
</dbReference>
<evidence type="ECO:0000313" key="3">
    <source>
        <dbReference type="Proteomes" id="UP000030669"/>
    </source>
</evidence>
<organism evidence="2 3">
    <name type="scientific">Gloeophyllum trabeum (strain ATCC 11539 / FP-39264 / Madison 617)</name>
    <name type="common">Brown rot fungus</name>
    <dbReference type="NCBI Taxonomy" id="670483"/>
    <lineage>
        <taxon>Eukaryota</taxon>
        <taxon>Fungi</taxon>
        <taxon>Dikarya</taxon>
        <taxon>Basidiomycota</taxon>
        <taxon>Agaricomycotina</taxon>
        <taxon>Agaricomycetes</taxon>
        <taxon>Gloeophyllales</taxon>
        <taxon>Gloeophyllaceae</taxon>
        <taxon>Gloeophyllum</taxon>
    </lineage>
</organism>
<protein>
    <submittedName>
        <fullName evidence="2">Uncharacterized protein</fullName>
    </submittedName>
</protein>
<dbReference type="GeneID" id="19303930"/>
<dbReference type="OrthoDB" id="3215907at2759"/>
<feature type="compositionally biased region" description="Low complexity" evidence="1">
    <location>
        <begin position="209"/>
        <end position="223"/>
    </location>
</feature>
<dbReference type="EMBL" id="KB469300">
    <property type="protein sequence ID" value="EPQ56517.1"/>
    <property type="molecule type" value="Genomic_DNA"/>
</dbReference>
<name>S7QB22_GLOTA</name>
<dbReference type="OMA" id="DDDICHT"/>
<dbReference type="AlphaFoldDB" id="S7QB22"/>